<feature type="transmembrane region" description="Helical" evidence="1">
    <location>
        <begin position="45"/>
        <end position="69"/>
    </location>
</feature>
<sequence>MGEQSTPLANACFRMIIFGAAVGAVIAAALYVVESFADGLDIVTLGVHAGFASMIGALNAATVAAPAIGLHRLAEAKKPTLRVPAAALGGALGPLTAAGLLMGGSPFNAPLPALYWILLLPAAALASVYFTQPLRQNTAAHEPA</sequence>
<keyword evidence="1" id="KW-1133">Transmembrane helix</keyword>
<dbReference type="RefSeq" id="WP_346027593.1">
    <property type="nucleotide sequence ID" value="NZ_BAAAON010000001.1"/>
</dbReference>
<protein>
    <recommendedName>
        <fullName evidence="4">Major facilitator superfamily (MFS) profile domain-containing protein</fullName>
    </recommendedName>
</protein>
<evidence type="ECO:0000313" key="2">
    <source>
        <dbReference type="EMBL" id="GAA2173549.1"/>
    </source>
</evidence>
<keyword evidence="1" id="KW-0812">Transmembrane</keyword>
<name>A0ABP5MKH1_9MICC</name>
<evidence type="ECO:0008006" key="4">
    <source>
        <dbReference type="Google" id="ProtNLM"/>
    </source>
</evidence>
<proteinExistence type="predicted"/>
<keyword evidence="3" id="KW-1185">Reference proteome</keyword>
<feature type="transmembrane region" description="Helical" evidence="1">
    <location>
        <begin position="113"/>
        <end position="131"/>
    </location>
</feature>
<organism evidence="2 3">
    <name type="scientific">Arthrobacter parietis</name>
    <dbReference type="NCBI Taxonomy" id="271434"/>
    <lineage>
        <taxon>Bacteria</taxon>
        <taxon>Bacillati</taxon>
        <taxon>Actinomycetota</taxon>
        <taxon>Actinomycetes</taxon>
        <taxon>Micrococcales</taxon>
        <taxon>Micrococcaceae</taxon>
        <taxon>Arthrobacter</taxon>
    </lineage>
</organism>
<evidence type="ECO:0000313" key="3">
    <source>
        <dbReference type="Proteomes" id="UP001500974"/>
    </source>
</evidence>
<comment type="caution">
    <text evidence="2">The sequence shown here is derived from an EMBL/GenBank/DDBJ whole genome shotgun (WGS) entry which is preliminary data.</text>
</comment>
<dbReference type="Proteomes" id="UP001500974">
    <property type="component" value="Unassembled WGS sequence"/>
</dbReference>
<feature type="transmembrane region" description="Helical" evidence="1">
    <location>
        <begin position="81"/>
        <end position="101"/>
    </location>
</feature>
<dbReference type="EMBL" id="BAAAON010000001">
    <property type="protein sequence ID" value="GAA2173549.1"/>
    <property type="molecule type" value="Genomic_DNA"/>
</dbReference>
<keyword evidence="1" id="KW-0472">Membrane</keyword>
<gene>
    <name evidence="2" type="ORF">GCM10009784_08300</name>
</gene>
<feature type="transmembrane region" description="Helical" evidence="1">
    <location>
        <begin position="12"/>
        <end position="33"/>
    </location>
</feature>
<evidence type="ECO:0000256" key="1">
    <source>
        <dbReference type="SAM" id="Phobius"/>
    </source>
</evidence>
<reference evidence="3" key="1">
    <citation type="journal article" date="2019" name="Int. J. Syst. Evol. Microbiol.">
        <title>The Global Catalogue of Microorganisms (GCM) 10K type strain sequencing project: providing services to taxonomists for standard genome sequencing and annotation.</title>
        <authorList>
            <consortium name="The Broad Institute Genomics Platform"/>
            <consortium name="The Broad Institute Genome Sequencing Center for Infectious Disease"/>
            <person name="Wu L."/>
            <person name="Ma J."/>
        </authorList>
    </citation>
    <scope>NUCLEOTIDE SEQUENCE [LARGE SCALE GENOMIC DNA]</scope>
    <source>
        <strain evidence="3">JCM 14917</strain>
    </source>
</reference>
<accession>A0ABP5MKH1</accession>